<proteinExistence type="predicted"/>
<reference evidence="1 2" key="1">
    <citation type="journal article" date="2021" name="Cell">
        <title>Tracing the genetic footprints of vertebrate landing in non-teleost ray-finned fishes.</title>
        <authorList>
            <person name="Bi X."/>
            <person name="Wang K."/>
            <person name="Yang L."/>
            <person name="Pan H."/>
            <person name="Jiang H."/>
            <person name="Wei Q."/>
            <person name="Fang M."/>
            <person name="Yu H."/>
            <person name="Zhu C."/>
            <person name="Cai Y."/>
            <person name="He Y."/>
            <person name="Gan X."/>
            <person name="Zeng H."/>
            <person name="Yu D."/>
            <person name="Zhu Y."/>
            <person name="Jiang H."/>
            <person name="Qiu Q."/>
            <person name="Yang H."/>
            <person name="Zhang Y.E."/>
            <person name="Wang W."/>
            <person name="Zhu M."/>
            <person name="He S."/>
            <person name="Zhang G."/>
        </authorList>
    </citation>
    <scope>NUCLEOTIDE SEQUENCE [LARGE SCALE GENOMIC DNA]</scope>
    <source>
        <strain evidence="1">Bchr_013</strain>
    </source>
</reference>
<sequence length="114" mass="12758">LRALSGGGTVTSPPLSPALPKYKLADYRYGREEMLALYVKDIKQTPTKYSRVKDCAYAEEDEMVRVVFDTNSAKLREKVLSARTKVTLNTAMDIARDGTSTAGKLRCMYTERLT</sequence>
<keyword evidence="2" id="KW-1185">Reference proteome</keyword>
<dbReference type="EMBL" id="JAATIS010004040">
    <property type="protein sequence ID" value="KAG2463416.1"/>
    <property type="molecule type" value="Genomic_DNA"/>
</dbReference>
<name>A0A8X7X8K2_POLSE</name>
<evidence type="ECO:0000313" key="1">
    <source>
        <dbReference type="EMBL" id="KAG2463416.1"/>
    </source>
</evidence>
<evidence type="ECO:0000313" key="2">
    <source>
        <dbReference type="Proteomes" id="UP000886611"/>
    </source>
</evidence>
<gene>
    <name evidence="1" type="primary">Gigyf2</name>
    <name evidence="1" type="ORF">GTO96_0001015</name>
</gene>
<feature type="non-terminal residue" evidence="1">
    <location>
        <position position="1"/>
    </location>
</feature>
<dbReference type="Proteomes" id="UP000886611">
    <property type="component" value="Unassembled WGS sequence"/>
</dbReference>
<protein>
    <submittedName>
        <fullName evidence="1">GGYF2 protein</fullName>
    </submittedName>
</protein>
<dbReference type="AlphaFoldDB" id="A0A8X7X8K2"/>
<accession>A0A8X7X8K2</accession>
<comment type="caution">
    <text evidence="1">The sequence shown here is derived from an EMBL/GenBank/DDBJ whole genome shotgun (WGS) entry which is preliminary data.</text>
</comment>
<feature type="non-terminal residue" evidence="1">
    <location>
        <position position="114"/>
    </location>
</feature>
<organism evidence="1 2">
    <name type="scientific">Polypterus senegalus</name>
    <name type="common">Senegal bichir</name>
    <dbReference type="NCBI Taxonomy" id="55291"/>
    <lineage>
        <taxon>Eukaryota</taxon>
        <taxon>Metazoa</taxon>
        <taxon>Chordata</taxon>
        <taxon>Craniata</taxon>
        <taxon>Vertebrata</taxon>
        <taxon>Euteleostomi</taxon>
        <taxon>Actinopterygii</taxon>
        <taxon>Polypteriformes</taxon>
        <taxon>Polypteridae</taxon>
        <taxon>Polypterus</taxon>
    </lineage>
</organism>